<gene>
    <name evidence="3" type="ORF">JI746_06125</name>
</gene>
<evidence type="ECO:0000256" key="2">
    <source>
        <dbReference type="SAM" id="SignalP"/>
    </source>
</evidence>
<dbReference type="RefSeq" id="WP_201687920.1">
    <property type="nucleotide sequence ID" value="NZ_JAEQND010000003.1"/>
</dbReference>
<dbReference type="SUPFAM" id="SSF48452">
    <property type="entry name" value="TPR-like"/>
    <property type="match status" value="1"/>
</dbReference>
<keyword evidence="2" id="KW-0732">Signal</keyword>
<keyword evidence="4" id="KW-1185">Reference proteome</keyword>
<evidence type="ECO:0000256" key="1">
    <source>
        <dbReference type="SAM" id="MobiDB-lite"/>
    </source>
</evidence>
<dbReference type="Proteomes" id="UP000622707">
    <property type="component" value="Unassembled WGS sequence"/>
</dbReference>
<evidence type="ECO:0000313" key="3">
    <source>
        <dbReference type="EMBL" id="MBL0424681.1"/>
    </source>
</evidence>
<name>A0ABS1JL87_9BURK</name>
<dbReference type="EMBL" id="JAEQND010000003">
    <property type="protein sequence ID" value="MBL0424681.1"/>
    <property type="molecule type" value="Genomic_DNA"/>
</dbReference>
<feature type="signal peptide" evidence="2">
    <location>
        <begin position="1"/>
        <end position="18"/>
    </location>
</feature>
<proteinExistence type="predicted"/>
<dbReference type="Gene3D" id="1.25.40.10">
    <property type="entry name" value="Tetratricopeptide repeat domain"/>
    <property type="match status" value="1"/>
</dbReference>
<dbReference type="InterPro" id="IPR011990">
    <property type="entry name" value="TPR-like_helical_dom_sf"/>
</dbReference>
<reference evidence="3 4" key="1">
    <citation type="journal article" date="2017" name="Int. J. Syst. Evol. Microbiol.">
        <title>Ramlibacter alkalitolerans sp. nov., alkali-tolerant bacterium isolated from soil of ginseng.</title>
        <authorList>
            <person name="Lee D.H."/>
            <person name="Cha C.J."/>
        </authorList>
    </citation>
    <scope>NUCLEOTIDE SEQUENCE [LARGE SCALE GENOMIC DNA]</scope>
    <source>
        <strain evidence="3 4">KACC 19305</strain>
    </source>
</reference>
<protein>
    <submittedName>
        <fullName evidence="3">MxaK protein</fullName>
    </submittedName>
</protein>
<feature type="chain" id="PRO_5046308580" evidence="2">
    <location>
        <begin position="19"/>
        <end position="179"/>
    </location>
</feature>
<feature type="region of interest" description="Disordered" evidence="1">
    <location>
        <begin position="152"/>
        <end position="179"/>
    </location>
</feature>
<sequence>MKRRTIHLLFAAASFALAVPAAWQAVRMVQAERINRAIAQADASAAPSDFAEARFAQALALSGAGRYEAALAAHKALLQGEHGPLRHAVLYNLGNLHLREALKNGTKHASDALPLVELAKQSFRDALRDDPADWDARYNLERALGIAPEVDEQLGEDNAPPVERERVLTTAPAMRSDLP</sequence>
<accession>A0ABS1JL87</accession>
<evidence type="ECO:0000313" key="4">
    <source>
        <dbReference type="Proteomes" id="UP000622707"/>
    </source>
</evidence>
<organism evidence="3 4">
    <name type="scientific">Ramlibacter alkalitolerans</name>
    <dbReference type="NCBI Taxonomy" id="2039631"/>
    <lineage>
        <taxon>Bacteria</taxon>
        <taxon>Pseudomonadati</taxon>
        <taxon>Pseudomonadota</taxon>
        <taxon>Betaproteobacteria</taxon>
        <taxon>Burkholderiales</taxon>
        <taxon>Comamonadaceae</taxon>
        <taxon>Ramlibacter</taxon>
    </lineage>
</organism>
<comment type="caution">
    <text evidence="3">The sequence shown here is derived from an EMBL/GenBank/DDBJ whole genome shotgun (WGS) entry which is preliminary data.</text>
</comment>